<dbReference type="InterPro" id="IPR022790">
    <property type="entry name" value="GH26_dom"/>
</dbReference>
<dbReference type="PROSITE" id="PS51764">
    <property type="entry name" value="GH26"/>
    <property type="match status" value="1"/>
</dbReference>
<dbReference type="SUPFAM" id="SSF51445">
    <property type="entry name" value="(Trans)glycosidases"/>
    <property type="match status" value="1"/>
</dbReference>
<feature type="region of interest" description="Disordered" evidence="5">
    <location>
        <begin position="14"/>
        <end position="46"/>
    </location>
</feature>
<feature type="active site" description="Nucleophile" evidence="4">
    <location>
        <position position="272"/>
    </location>
</feature>
<name>A0ABX3GAG4_9ACTN</name>
<dbReference type="PRINTS" id="PR00739">
    <property type="entry name" value="GLHYDRLASE26"/>
</dbReference>
<evidence type="ECO:0000313" key="8">
    <source>
        <dbReference type="Proteomes" id="UP000187151"/>
    </source>
</evidence>
<comment type="similarity">
    <text evidence="1 4">Belongs to the glycosyl hydrolase 26 family.</text>
</comment>
<protein>
    <submittedName>
        <fullName evidence="7">Beta-mannanase</fullName>
    </submittedName>
</protein>
<dbReference type="PANTHER" id="PTHR40079">
    <property type="entry name" value="MANNAN ENDO-1,4-BETA-MANNOSIDASE E-RELATED"/>
    <property type="match status" value="1"/>
</dbReference>
<dbReference type="EMBL" id="MQUR01000011">
    <property type="protein sequence ID" value="OLZ70761.1"/>
    <property type="molecule type" value="Genomic_DNA"/>
</dbReference>
<proteinExistence type="inferred from homology"/>
<evidence type="ECO:0000259" key="6">
    <source>
        <dbReference type="PROSITE" id="PS51764"/>
    </source>
</evidence>
<comment type="caution">
    <text evidence="7">The sequence shown here is derived from an EMBL/GenBank/DDBJ whole genome shotgun (WGS) entry which is preliminary data.</text>
</comment>
<feature type="domain" description="GH26" evidence="6">
    <location>
        <begin position="41"/>
        <end position="328"/>
    </location>
</feature>
<dbReference type="InterPro" id="IPR000805">
    <property type="entry name" value="Glyco_hydro_26"/>
</dbReference>
<evidence type="ECO:0000256" key="2">
    <source>
        <dbReference type="ARBA" id="ARBA00022801"/>
    </source>
</evidence>
<dbReference type="Gene3D" id="3.20.20.80">
    <property type="entry name" value="Glycosidases"/>
    <property type="match status" value="1"/>
</dbReference>
<feature type="active site" description="Proton donor" evidence="4">
    <location>
        <position position="168"/>
    </location>
</feature>
<gene>
    <name evidence="7" type="ORF">AVW11_07490</name>
</gene>
<reference evidence="7 8" key="1">
    <citation type="submission" date="2016-01" db="EMBL/GenBank/DDBJ databases">
        <title>Streptomyces amritsarensis strain MTCC 11845 genome sequencing and assembly.</title>
        <authorList>
            <person name="Sharma D."/>
            <person name="Nair G.R."/>
            <person name="Kaur G."/>
            <person name="Manhas R.K."/>
            <person name="Mayilraj S."/>
        </authorList>
    </citation>
    <scope>NUCLEOTIDE SEQUENCE [LARGE SCALE GENOMIC DNA]</scope>
    <source>
        <strain evidence="7 8">MTCC 11845</strain>
    </source>
</reference>
<dbReference type="PANTHER" id="PTHR40079:SF4">
    <property type="entry name" value="GH26 DOMAIN-CONTAINING PROTEIN-RELATED"/>
    <property type="match status" value="1"/>
</dbReference>
<evidence type="ECO:0000313" key="7">
    <source>
        <dbReference type="EMBL" id="OLZ70761.1"/>
    </source>
</evidence>
<dbReference type="InterPro" id="IPR017853">
    <property type="entry name" value="GH"/>
</dbReference>
<accession>A0ABX3GAG4</accession>
<dbReference type="Pfam" id="PF02156">
    <property type="entry name" value="Glyco_hydro_26"/>
    <property type="match status" value="1"/>
</dbReference>
<evidence type="ECO:0000256" key="3">
    <source>
        <dbReference type="ARBA" id="ARBA00023295"/>
    </source>
</evidence>
<keyword evidence="8" id="KW-1185">Reference proteome</keyword>
<evidence type="ECO:0000256" key="5">
    <source>
        <dbReference type="SAM" id="MobiDB-lite"/>
    </source>
</evidence>
<evidence type="ECO:0000256" key="4">
    <source>
        <dbReference type="PROSITE-ProRule" id="PRU01100"/>
    </source>
</evidence>
<organism evidence="7 8">
    <name type="scientific">Streptomyces amritsarensis</name>
    <dbReference type="NCBI Taxonomy" id="681158"/>
    <lineage>
        <taxon>Bacteria</taxon>
        <taxon>Bacillati</taxon>
        <taxon>Actinomycetota</taxon>
        <taxon>Actinomycetes</taxon>
        <taxon>Kitasatosporales</taxon>
        <taxon>Streptomycetaceae</taxon>
        <taxon>Streptomyces</taxon>
    </lineage>
</organism>
<sequence length="349" mass="38537">MLLALSAVLTGCSGAGAPERPVESPVARGSAPEQIATPPSPTAPAVSPVAQRLIPARGKYFGVSTLKTPWSPQETDNVAQRAGGRPNLLEYFAKWTEDYRPEAVDATYQQGAVPLLTWEPWGSVAAGTEQPQYALAEISNGRHDAYIRRFAHHVKAHGRPVILRFAHEMNGTWFPWAERRNGNSAGEYVEAWRHVHDIFTEVGVRNVAWQWSPNILRTVEKVRLQPLYPGDRYVDIIGLSGYSKHETRAADVFEPALNEIQAFTGRPVLIAETGARPGDDKALWIADFFTWLRGRPDVIGFVWFERNIEQGGKQDWRFAETAETQNAFRGGLAGLELADAPSGEPMASG</sequence>
<dbReference type="Proteomes" id="UP000187151">
    <property type="component" value="Unassembled WGS sequence"/>
</dbReference>
<keyword evidence="2 4" id="KW-0378">Hydrolase</keyword>
<keyword evidence="3 4" id="KW-0326">Glycosidase</keyword>
<evidence type="ECO:0000256" key="1">
    <source>
        <dbReference type="ARBA" id="ARBA00007754"/>
    </source>
</evidence>